<accession>A0AAE2ZPK1</accession>
<keyword evidence="3" id="KW-1185">Reference proteome</keyword>
<keyword evidence="1" id="KW-1133">Transmembrane helix</keyword>
<keyword evidence="1" id="KW-0472">Membrane</keyword>
<dbReference type="AlphaFoldDB" id="A0AAE2ZPK1"/>
<evidence type="ECO:0000313" key="2">
    <source>
        <dbReference type="EMBL" id="MBW8638515.1"/>
    </source>
</evidence>
<dbReference type="Proteomes" id="UP001196509">
    <property type="component" value="Unassembled WGS sequence"/>
</dbReference>
<name>A0AAE2ZPK1_9HYPH</name>
<sequence>MDRFLVFFLRLCAITLGFILATIASAVAMGFLTQVITPQEASHLANSPWSIGLIVGFMVAAAFAGYVAFIPAMAVILFAEITRKRDWLFYTLAGGIIALIVPFAGAAMTGATDRSVNTLVMIAVSGMIGGLTYWLFAGSRAGSWLPPQEQI</sequence>
<dbReference type="RefSeq" id="WP_220229130.1">
    <property type="nucleotide sequence ID" value="NZ_JAICBX010000002.1"/>
</dbReference>
<comment type="caution">
    <text evidence="2">The sequence shown here is derived from an EMBL/GenBank/DDBJ whole genome shotgun (WGS) entry which is preliminary data.</text>
</comment>
<dbReference type="EMBL" id="JAICBX010000002">
    <property type="protein sequence ID" value="MBW8638515.1"/>
    <property type="molecule type" value="Genomic_DNA"/>
</dbReference>
<proteinExistence type="predicted"/>
<evidence type="ECO:0000256" key="1">
    <source>
        <dbReference type="SAM" id="Phobius"/>
    </source>
</evidence>
<reference evidence="2" key="1">
    <citation type="submission" date="2021-08" db="EMBL/GenBank/DDBJ databases">
        <title>Hoeflea bacterium WL0058 sp. nov., isolated from the sediment.</title>
        <authorList>
            <person name="Wang L."/>
            <person name="Zhang D."/>
        </authorList>
    </citation>
    <scope>NUCLEOTIDE SEQUENCE</scope>
    <source>
        <strain evidence="2">WL0058</strain>
    </source>
</reference>
<keyword evidence="1" id="KW-0812">Transmembrane</keyword>
<feature type="transmembrane region" description="Helical" evidence="1">
    <location>
        <begin position="116"/>
        <end position="136"/>
    </location>
</feature>
<feature type="transmembrane region" description="Helical" evidence="1">
    <location>
        <begin position="51"/>
        <end position="78"/>
    </location>
</feature>
<gene>
    <name evidence="2" type="ORF">K1W69_15065</name>
</gene>
<protein>
    <submittedName>
        <fullName evidence="2">Uncharacterized protein</fullName>
    </submittedName>
</protein>
<feature type="transmembrane region" description="Helical" evidence="1">
    <location>
        <begin position="7"/>
        <end position="31"/>
    </location>
</feature>
<feature type="transmembrane region" description="Helical" evidence="1">
    <location>
        <begin position="87"/>
        <end position="110"/>
    </location>
</feature>
<evidence type="ECO:0000313" key="3">
    <source>
        <dbReference type="Proteomes" id="UP001196509"/>
    </source>
</evidence>
<organism evidence="2 3">
    <name type="scientific">Flavimaribacter sediminis</name>
    <dbReference type="NCBI Taxonomy" id="2865987"/>
    <lineage>
        <taxon>Bacteria</taxon>
        <taxon>Pseudomonadati</taxon>
        <taxon>Pseudomonadota</taxon>
        <taxon>Alphaproteobacteria</taxon>
        <taxon>Hyphomicrobiales</taxon>
        <taxon>Rhizobiaceae</taxon>
        <taxon>Flavimaribacter</taxon>
    </lineage>
</organism>